<dbReference type="InterPro" id="IPR003593">
    <property type="entry name" value="AAA+_ATPase"/>
</dbReference>
<comment type="caution">
    <text evidence="2">The sequence shown here is derived from an EMBL/GenBank/DDBJ whole genome shotgun (WGS) entry which is preliminary data.</text>
</comment>
<reference evidence="2 3" key="1">
    <citation type="journal article" date="2019" name="Int. J. Syst. Evol. Microbiol.">
        <title>The Global Catalogue of Microorganisms (GCM) 10K type strain sequencing project: providing services to taxonomists for standard genome sequencing and annotation.</title>
        <authorList>
            <consortium name="The Broad Institute Genomics Platform"/>
            <consortium name="The Broad Institute Genome Sequencing Center for Infectious Disease"/>
            <person name="Wu L."/>
            <person name="Ma J."/>
        </authorList>
    </citation>
    <scope>NUCLEOTIDE SEQUENCE [LARGE SCALE GENOMIC DNA]</scope>
    <source>
        <strain evidence="2 3">PJ61</strain>
    </source>
</reference>
<name>A0ABD5T3Z7_9EURY</name>
<evidence type="ECO:0000313" key="2">
    <source>
        <dbReference type="EMBL" id="MFC6770577.1"/>
    </source>
</evidence>
<evidence type="ECO:0000259" key="1">
    <source>
        <dbReference type="SMART" id="SM00382"/>
    </source>
</evidence>
<accession>A0ABD5T3Z7</accession>
<gene>
    <name evidence="2" type="ORF">ACFQDD_03395</name>
</gene>
<dbReference type="InterPro" id="IPR003959">
    <property type="entry name" value="ATPase_AAA_core"/>
</dbReference>
<keyword evidence="3" id="KW-1185">Reference proteome</keyword>
<feature type="domain" description="AAA+ ATPase" evidence="1">
    <location>
        <begin position="22"/>
        <end position="346"/>
    </location>
</feature>
<proteinExistence type="predicted"/>
<dbReference type="InterPro" id="IPR051396">
    <property type="entry name" value="Bact_Antivir_Def_Nuclease"/>
</dbReference>
<dbReference type="Pfam" id="PF13304">
    <property type="entry name" value="AAA_21"/>
    <property type="match status" value="1"/>
</dbReference>
<dbReference type="Gene3D" id="3.40.50.300">
    <property type="entry name" value="P-loop containing nucleotide triphosphate hydrolases"/>
    <property type="match status" value="1"/>
</dbReference>
<protein>
    <submittedName>
        <fullName evidence="2">AAA family ATPase</fullName>
    </submittedName>
</protein>
<dbReference type="InterPro" id="IPR029492">
    <property type="entry name" value="DUF4435"/>
</dbReference>
<dbReference type="EMBL" id="JBHSWT010000087">
    <property type="protein sequence ID" value="MFC6770577.1"/>
    <property type="molecule type" value="Genomic_DNA"/>
</dbReference>
<dbReference type="PANTHER" id="PTHR43581">
    <property type="entry name" value="ATP/GTP PHOSPHATASE"/>
    <property type="match status" value="1"/>
</dbReference>
<dbReference type="PANTHER" id="PTHR43581:SF4">
    <property type="entry name" value="ATP_GTP PHOSPHATASE"/>
    <property type="match status" value="1"/>
</dbReference>
<dbReference type="Proteomes" id="UP001596274">
    <property type="component" value="Unassembled WGS sequence"/>
</dbReference>
<dbReference type="AlphaFoldDB" id="A0ABD5T3Z7"/>
<sequence length="625" mass="72060">MALPSFEYEDTGPLKEVKCESVPDLMVLAGPNGVGKSTLLDNIAKESQDYFATSRLRQSGELEKVLAETEISEAEIKNIRESFEDESSLPDDTNVAFVGPHRGMSKDIPIRERDLIGMPTYSTKFLHSLSRLPRNATQYWLNKGQGNFRSNMFGTEKGMLDELPYYEVRRRLAQIHSNIEEHITEEFFEEGGEVEEPDILKWLSPLQEAIREVLPGIKLKEVEKTDEHEYVLKFENRDGSIVNFDDLSSGEKDAVALLFLLVEDGIEEQFRDTDIVDKSEDDLVVLYDSPEAYLHPQLQLNFLNYIKDYLNRKSDSNRKIQIVICTHSKMIVENTPDESLYFLFYPDQVEKNQLRPASEVPDELRKLISKEMGLTALSSGEDILLVEGRDDREVIQRIDDEIEKELSVIEMGGKDPIVNLEETFSKMIPKLDGVNLYAIVDRDRNLKLNENILDNIHVLPVTSVENLILKPDVIFETVEEILGRELENRGYKSPQDIEELLFSIVSDEDFIEKEAHTRWNEQFGELHISYRSYEKSSGFENIDSFAKNELENKLDKVTEFLQIRREVEQLAESGNIDQLQGKEILKGISNEFNIKTERLLRMCARRLDVEDLPDETRRFLQKSKS</sequence>
<dbReference type="SMART" id="SM00382">
    <property type="entry name" value="AAA"/>
    <property type="match status" value="1"/>
</dbReference>
<organism evidence="2 3">
    <name type="scientific">Halorubrum pallidum</name>
    <dbReference type="NCBI Taxonomy" id="1526114"/>
    <lineage>
        <taxon>Archaea</taxon>
        <taxon>Methanobacteriati</taxon>
        <taxon>Methanobacteriota</taxon>
        <taxon>Stenosarchaea group</taxon>
        <taxon>Halobacteria</taxon>
        <taxon>Halobacteriales</taxon>
        <taxon>Haloferacaceae</taxon>
        <taxon>Halorubrum</taxon>
    </lineage>
</organism>
<dbReference type="InterPro" id="IPR027417">
    <property type="entry name" value="P-loop_NTPase"/>
</dbReference>
<dbReference type="Pfam" id="PF14491">
    <property type="entry name" value="DUF4435"/>
    <property type="match status" value="1"/>
</dbReference>
<evidence type="ECO:0000313" key="3">
    <source>
        <dbReference type="Proteomes" id="UP001596274"/>
    </source>
</evidence>
<dbReference type="SUPFAM" id="SSF52540">
    <property type="entry name" value="P-loop containing nucleoside triphosphate hydrolases"/>
    <property type="match status" value="1"/>
</dbReference>